<accession>A0A2X1NCQ5</accession>
<name>A0A2X1NCQ5_ECOLX</name>
<dbReference type="EMBL" id="UASD01000010">
    <property type="protein sequence ID" value="SPX19695.1"/>
    <property type="molecule type" value="Genomic_DNA"/>
</dbReference>
<dbReference type="SUPFAM" id="SSF56322">
    <property type="entry name" value="ADC synthase"/>
    <property type="match status" value="1"/>
</dbReference>
<evidence type="ECO:0000259" key="1">
    <source>
        <dbReference type="Pfam" id="PF04715"/>
    </source>
</evidence>
<evidence type="ECO:0000313" key="2">
    <source>
        <dbReference type="EMBL" id="SPX19695.1"/>
    </source>
</evidence>
<keyword evidence="2" id="KW-0032">Aminotransferase</keyword>
<dbReference type="Proteomes" id="UP000250780">
    <property type="component" value="Unassembled WGS sequence"/>
</dbReference>
<dbReference type="GO" id="GO:0046820">
    <property type="term" value="F:4-amino-4-deoxychorismate synthase activity"/>
    <property type="evidence" value="ECO:0007669"/>
    <property type="project" value="UniProtKB-EC"/>
</dbReference>
<sequence>MKTLSPAVITLPWRQDAAEFYFSRLSHLPWAMLLHSGYADHPYSRFDIVVAEPICTLTTFGKETVVSESEKRTTTTDDPLQVLQQVLDRADIRPTHNEDLPFQGGALGLFGYDLGRRFESLARNCGTRYRSAGYGSGYLRLGAHCRPPASYSFFAES</sequence>
<organism evidence="2 3">
    <name type="scientific">Escherichia coli</name>
    <dbReference type="NCBI Taxonomy" id="562"/>
    <lineage>
        <taxon>Bacteria</taxon>
        <taxon>Pseudomonadati</taxon>
        <taxon>Pseudomonadota</taxon>
        <taxon>Gammaproteobacteria</taxon>
        <taxon>Enterobacterales</taxon>
        <taxon>Enterobacteriaceae</taxon>
        <taxon>Escherichia</taxon>
    </lineage>
</organism>
<reference evidence="2 3" key="1">
    <citation type="submission" date="2018-06" db="EMBL/GenBank/DDBJ databases">
        <authorList>
            <consortium name="Pathogen Informatics"/>
            <person name="Doyle S."/>
        </authorList>
    </citation>
    <scope>NUCLEOTIDE SEQUENCE [LARGE SCALE GENOMIC DNA]</scope>
    <source>
        <strain evidence="2 3">NCTC9073</strain>
    </source>
</reference>
<evidence type="ECO:0000313" key="3">
    <source>
        <dbReference type="Proteomes" id="UP000250780"/>
    </source>
</evidence>
<dbReference type="Gene3D" id="3.60.120.10">
    <property type="entry name" value="Anthranilate synthase"/>
    <property type="match status" value="1"/>
</dbReference>
<feature type="domain" description="Anthranilate synthase component I N-terminal" evidence="1">
    <location>
        <begin position="22"/>
        <end position="123"/>
    </location>
</feature>
<dbReference type="EC" id="2.6.1.85" evidence="2"/>
<keyword evidence="2" id="KW-0808">Transferase</keyword>
<protein>
    <submittedName>
        <fullName evidence="2">Para-aminobenzoate synthase component I</fullName>
        <ecNumber evidence="2">2.6.1.85</ecNumber>
    </submittedName>
</protein>
<dbReference type="InterPro" id="IPR005801">
    <property type="entry name" value="ADC_synthase"/>
</dbReference>
<dbReference type="InterPro" id="IPR006805">
    <property type="entry name" value="Anth_synth_I_N"/>
</dbReference>
<dbReference type="AlphaFoldDB" id="A0A2X1NCQ5"/>
<dbReference type="Pfam" id="PF04715">
    <property type="entry name" value="Anth_synt_I_N"/>
    <property type="match status" value="1"/>
</dbReference>
<gene>
    <name evidence="2" type="primary">pabB_1</name>
    <name evidence="2" type="ORF">NCTC9073_05835</name>
</gene>
<proteinExistence type="predicted"/>